<reference evidence="3 4" key="1">
    <citation type="submission" date="2019-08" db="EMBL/GenBank/DDBJ databases">
        <title>Draft genome sequences of two oriental melons (Cucumis melo L. var makuwa).</title>
        <authorList>
            <person name="Kwon S.-Y."/>
        </authorList>
    </citation>
    <scope>NUCLEOTIDE SEQUENCE [LARGE SCALE GENOMIC DNA]</scope>
    <source>
        <strain evidence="4">cv. Chang Bougi</strain>
        <strain evidence="3">cv. SW 3</strain>
        <tissue evidence="1">Leaf</tissue>
    </source>
</reference>
<keyword evidence="2" id="KW-0624">Polysaccharide degradation</keyword>
<dbReference type="GO" id="GO:0045493">
    <property type="term" value="P:xylan catabolic process"/>
    <property type="evidence" value="ECO:0007669"/>
    <property type="project" value="UniProtKB-KW"/>
</dbReference>
<keyword evidence="2" id="KW-0858">Xylan degradation</keyword>
<evidence type="ECO:0000313" key="3">
    <source>
        <dbReference type="Proteomes" id="UP000321393"/>
    </source>
</evidence>
<proteinExistence type="predicted"/>
<dbReference type="InterPro" id="IPR021109">
    <property type="entry name" value="Peptidase_aspartic_dom_sf"/>
</dbReference>
<evidence type="ECO:0000313" key="1">
    <source>
        <dbReference type="EMBL" id="KAA0025846.1"/>
    </source>
</evidence>
<dbReference type="Proteomes" id="UP000321393">
    <property type="component" value="Unassembled WGS sequence"/>
</dbReference>
<dbReference type="CDD" id="cd00303">
    <property type="entry name" value="retropepsin_like"/>
    <property type="match status" value="1"/>
</dbReference>
<organism evidence="1 3">
    <name type="scientific">Cucumis melo var. makuwa</name>
    <name type="common">Oriental melon</name>
    <dbReference type="NCBI Taxonomy" id="1194695"/>
    <lineage>
        <taxon>Eukaryota</taxon>
        <taxon>Viridiplantae</taxon>
        <taxon>Streptophyta</taxon>
        <taxon>Embryophyta</taxon>
        <taxon>Tracheophyta</taxon>
        <taxon>Spermatophyta</taxon>
        <taxon>Magnoliopsida</taxon>
        <taxon>eudicotyledons</taxon>
        <taxon>Gunneridae</taxon>
        <taxon>Pentapetalae</taxon>
        <taxon>rosids</taxon>
        <taxon>fabids</taxon>
        <taxon>Cucurbitales</taxon>
        <taxon>Cucurbitaceae</taxon>
        <taxon>Benincaseae</taxon>
        <taxon>Cucumis</taxon>
    </lineage>
</organism>
<dbReference type="GO" id="GO:0016798">
    <property type="term" value="F:hydrolase activity, acting on glycosyl bonds"/>
    <property type="evidence" value="ECO:0007669"/>
    <property type="project" value="UniProtKB-KW"/>
</dbReference>
<dbReference type="AlphaFoldDB" id="A0A5A7SJ67"/>
<dbReference type="Gene3D" id="2.40.70.10">
    <property type="entry name" value="Acid Proteases"/>
    <property type="match status" value="1"/>
</dbReference>
<keyword evidence="2" id="KW-0326">Glycosidase</keyword>
<evidence type="ECO:0000313" key="4">
    <source>
        <dbReference type="Proteomes" id="UP000321947"/>
    </source>
</evidence>
<dbReference type="EMBL" id="SSTE01023063">
    <property type="protein sequence ID" value="KAA0025846.1"/>
    <property type="molecule type" value="Genomic_DNA"/>
</dbReference>
<comment type="caution">
    <text evidence="1">The sequence shown here is derived from an EMBL/GenBank/DDBJ whole genome shotgun (WGS) entry which is preliminary data.</text>
</comment>
<evidence type="ECO:0000313" key="2">
    <source>
        <dbReference type="EMBL" id="TYK22616.1"/>
    </source>
</evidence>
<dbReference type="Proteomes" id="UP000321947">
    <property type="component" value="Unassembled WGS sequence"/>
</dbReference>
<name>A0A5A7SJ67_CUCMM</name>
<protein>
    <submittedName>
        <fullName evidence="1">Endo-1,4-beta-xylanase A</fullName>
    </submittedName>
</protein>
<dbReference type="EMBL" id="SSTD01004937">
    <property type="protein sequence ID" value="TYK22616.1"/>
    <property type="molecule type" value="Genomic_DNA"/>
</dbReference>
<sequence>MIDTSATHNFMNEQKTKRLGLQLLTEVGTIKAVNSGVRSIMGIAKDVPMKIGKWQEYKDIMPAKLHKRLPPRREVGQEIELKRGAKPSDMALYRMGLFDL</sequence>
<dbReference type="OrthoDB" id="1939491at2759"/>
<accession>A0A5A7SJ67</accession>
<keyword evidence="2" id="KW-0378">Hydrolase</keyword>
<keyword evidence="2" id="KW-0119">Carbohydrate metabolism</keyword>
<gene>
    <name evidence="2" type="ORF">E5676_scaffold195G00430</name>
    <name evidence="1" type="ORF">E6C27_scaffold34G001190</name>
</gene>